<dbReference type="OrthoDB" id="4421812at2"/>
<evidence type="ECO:0000313" key="3">
    <source>
        <dbReference type="EMBL" id="AQQ14433.1"/>
    </source>
</evidence>
<evidence type="ECO:0000256" key="1">
    <source>
        <dbReference type="SAM" id="Coils"/>
    </source>
</evidence>
<dbReference type="AlphaFoldDB" id="A0A1Q2HUC0"/>
<evidence type="ECO:0000313" key="4">
    <source>
        <dbReference type="Proteomes" id="UP000217209"/>
    </source>
</evidence>
<evidence type="ECO:0000256" key="2">
    <source>
        <dbReference type="SAM" id="MobiDB-lite"/>
    </source>
</evidence>
<keyword evidence="1" id="KW-0175">Coiled coil</keyword>
<dbReference type="RefSeq" id="WP_095659280.1">
    <property type="nucleotide sequence ID" value="NZ_BAAAKB010000007.1"/>
</dbReference>
<gene>
    <name evidence="3" type="ORF">CGLAU_02240</name>
</gene>
<name>A0A1Q2HUC0_9CORY</name>
<dbReference type="KEGG" id="cgv:CGLAU_02240"/>
<keyword evidence="4" id="KW-1185">Reference proteome</keyword>
<accession>A0A1Q2HUC0</accession>
<dbReference type="Proteomes" id="UP000217209">
    <property type="component" value="Chromosome"/>
</dbReference>
<protein>
    <submittedName>
        <fullName evidence="3">Uncharacterized protein</fullName>
    </submittedName>
</protein>
<proteinExistence type="predicted"/>
<sequence length="87" mass="10189">MDFIEFAEMYQRRTAKRMQDFEAVLKDAQRKMEFTAQQQAAARELYPRREPQPIARGDYSIPRKRVKSNGQVRSVLRREGPGASVDK</sequence>
<organism evidence="3 4">
    <name type="scientific">Corynebacterium glaucum</name>
    <dbReference type="NCBI Taxonomy" id="187491"/>
    <lineage>
        <taxon>Bacteria</taxon>
        <taxon>Bacillati</taxon>
        <taxon>Actinomycetota</taxon>
        <taxon>Actinomycetes</taxon>
        <taxon>Mycobacteriales</taxon>
        <taxon>Corynebacteriaceae</taxon>
        <taxon>Corynebacterium</taxon>
    </lineage>
</organism>
<feature type="region of interest" description="Disordered" evidence="2">
    <location>
        <begin position="67"/>
        <end position="87"/>
    </location>
</feature>
<reference evidence="3 4" key="1">
    <citation type="submission" date="2016-12" db="EMBL/GenBank/DDBJ databases">
        <authorList>
            <person name="Song W.-J."/>
            <person name="Kurnit D.M."/>
        </authorList>
    </citation>
    <scope>NUCLEOTIDE SEQUENCE [LARGE SCALE GENOMIC DNA]</scope>
    <source>
        <strain evidence="3 4">DSM 30827</strain>
    </source>
</reference>
<feature type="compositionally biased region" description="Basic and acidic residues" evidence="2">
    <location>
        <begin position="76"/>
        <end position="87"/>
    </location>
</feature>
<dbReference type="EMBL" id="CP019688">
    <property type="protein sequence ID" value="AQQ14433.1"/>
    <property type="molecule type" value="Genomic_DNA"/>
</dbReference>
<feature type="coiled-coil region" evidence="1">
    <location>
        <begin position="18"/>
        <end position="45"/>
    </location>
</feature>